<evidence type="ECO:0000313" key="1">
    <source>
        <dbReference type="EMBL" id="QDL31326.1"/>
    </source>
</evidence>
<evidence type="ECO:0000313" key="2">
    <source>
        <dbReference type="Proteomes" id="UP000317572"/>
    </source>
</evidence>
<dbReference type="RefSeq" id="WP_142814911.1">
    <property type="nucleotide sequence ID" value="NZ_CP033893.1"/>
</dbReference>
<dbReference type="EMBL" id="CP033893">
    <property type="protein sequence ID" value="QDL31326.1"/>
    <property type="molecule type" value="Genomic_DNA"/>
</dbReference>
<accession>A0A515CT30</accession>
<name>A0A515CT30_SERLI</name>
<reference evidence="1 2" key="1">
    <citation type="submission" date="2018-11" db="EMBL/GenBank/DDBJ databases">
        <title>The first complete genome of Serratia liquefaciens isolated from metalophyte plant revel distinctness adaptive mechanisms in an extreme habitat.</title>
        <authorList>
            <person name="Caneschi W.L."/>
            <person name="Sanchez A.B."/>
            <person name="Felestrino E.B."/>
            <person name="Assis R.A.B."/>
            <person name="Lemes C.G.C."/>
            <person name="Cordeiro I.F."/>
            <person name="Fonseca N.P."/>
            <person name="Villa M."/>
            <person name="Vieira I.T."/>
            <person name="Moraes L.A."/>
            <person name="Kamino L.H.Y."/>
            <person name="do Carmo F."/>
            <person name="Garcia C.M."/>
            <person name="Almeida N.F."/>
            <person name="Silva R.S."/>
            <person name="Ferro J.A."/>
            <person name="Ferro M.I.T."/>
            <person name="Varani A.M."/>
            <person name="Ferreira R.M."/>
            <person name="dos Santos V.L."/>
            <person name="Silva U.C."/>
            <person name="Setubal J.C."/>
            <person name="Moreira L.M."/>
        </authorList>
    </citation>
    <scope>NUCLEOTIDE SEQUENCE [LARGE SCALE GENOMIC DNA]</scope>
    <source>
        <strain evidence="1 2">FG3</strain>
    </source>
</reference>
<proteinExistence type="predicted"/>
<organism evidence="1 2">
    <name type="scientific">Serratia liquefaciens</name>
    <dbReference type="NCBI Taxonomy" id="614"/>
    <lineage>
        <taxon>Bacteria</taxon>
        <taxon>Pseudomonadati</taxon>
        <taxon>Pseudomonadota</taxon>
        <taxon>Gammaproteobacteria</taxon>
        <taxon>Enterobacterales</taxon>
        <taxon>Yersiniaceae</taxon>
        <taxon>Serratia</taxon>
    </lineage>
</organism>
<gene>
    <name evidence="1" type="ORF">EGO53_05815</name>
</gene>
<dbReference type="AlphaFoldDB" id="A0A515CT30"/>
<protein>
    <submittedName>
        <fullName evidence="1">Uncharacterized protein</fullName>
    </submittedName>
</protein>
<dbReference type="Proteomes" id="UP000317572">
    <property type="component" value="Chromosome"/>
</dbReference>
<sequence length="70" mass="8152">MKTNNYAMLKIDSNYVENTIVADDKFSMTGFKLIKIEADVFCQPRMYFNDADRLFYDDAEFTHIGDTPVI</sequence>